<gene>
    <name evidence="2" type="ORF">Enr13x_67500</name>
</gene>
<proteinExistence type="predicted"/>
<feature type="domain" description="DUF3108" evidence="1">
    <location>
        <begin position="121"/>
        <end position="182"/>
    </location>
</feature>
<dbReference type="RefSeq" id="WP_145390973.1">
    <property type="nucleotide sequence ID" value="NZ_CP037423.1"/>
</dbReference>
<evidence type="ECO:0000313" key="3">
    <source>
        <dbReference type="Proteomes" id="UP000319004"/>
    </source>
</evidence>
<dbReference type="InterPro" id="IPR049279">
    <property type="entry name" value="DUF3108-like"/>
</dbReference>
<name>A0A518I184_9BACT</name>
<dbReference type="Proteomes" id="UP000319004">
    <property type="component" value="Chromosome"/>
</dbReference>
<reference evidence="2 3" key="1">
    <citation type="submission" date="2019-03" db="EMBL/GenBank/DDBJ databases">
        <title>Deep-cultivation of Planctomycetes and their phenomic and genomic characterization uncovers novel biology.</title>
        <authorList>
            <person name="Wiegand S."/>
            <person name="Jogler M."/>
            <person name="Boedeker C."/>
            <person name="Pinto D."/>
            <person name="Vollmers J."/>
            <person name="Rivas-Marin E."/>
            <person name="Kohn T."/>
            <person name="Peeters S.H."/>
            <person name="Heuer A."/>
            <person name="Rast P."/>
            <person name="Oberbeckmann S."/>
            <person name="Bunk B."/>
            <person name="Jeske O."/>
            <person name="Meyerdierks A."/>
            <person name="Storesund J.E."/>
            <person name="Kallscheuer N."/>
            <person name="Luecker S."/>
            <person name="Lage O.M."/>
            <person name="Pohl T."/>
            <person name="Merkel B.J."/>
            <person name="Hornburger P."/>
            <person name="Mueller R.-W."/>
            <person name="Bruemmer F."/>
            <person name="Labrenz M."/>
            <person name="Spormann A.M."/>
            <person name="Op den Camp H."/>
            <person name="Overmann J."/>
            <person name="Amann R."/>
            <person name="Jetten M.S.M."/>
            <person name="Mascher T."/>
            <person name="Medema M.H."/>
            <person name="Devos D.P."/>
            <person name="Kaster A.-K."/>
            <person name="Ovreas L."/>
            <person name="Rohde M."/>
            <person name="Galperin M.Y."/>
            <person name="Jogler C."/>
        </authorList>
    </citation>
    <scope>NUCLEOTIDE SEQUENCE [LARGE SCALE GENOMIC DNA]</scope>
    <source>
        <strain evidence="2 3">Enr13</strain>
    </source>
</reference>
<dbReference type="Gene3D" id="2.40.360.20">
    <property type="match status" value="1"/>
</dbReference>
<keyword evidence="3" id="KW-1185">Reference proteome</keyword>
<dbReference type="AlphaFoldDB" id="A0A518I184"/>
<evidence type="ECO:0000259" key="1">
    <source>
        <dbReference type="Pfam" id="PF21347"/>
    </source>
</evidence>
<accession>A0A518I184</accession>
<dbReference type="EMBL" id="CP037423">
    <property type="protein sequence ID" value="QDV46841.1"/>
    <property type="molecule type" value="Genomic_DNA"/>
</dbReference>
<dbReference type="Pfam" id="PF21347">
    <property type="entry name" value="DUF3108_like"/>
    <property type="match status" value="1"/>
</dbReference>
<dbReference type="OrthoDB" id="281452at2"/>
<evidence type="ECO:0000313" key="2">
    <source>
        <dbReference type="EMBL" id="QDV46841.1"/>
    </source>
</evidence>
<sequence length="193" mass="21526">MVNAQDLYFPTVEGSRRVLQRTLGDRITTVTETITKVERVDGEHVVTLSRENSAYGHDSGKRFNEYMCAVSPSGLFLVRNIEGKSENRKPLLKLPAKAGVTWINKSRDEEQDLDETASFTIGKEELVSVPAGQYLAIPVVAEYTFQRQGRTLTTSKSKLWYAAGVGVVKSVYYRDGTDDLVSELKEFVLGKAK</sequence>
<organism evidence="2 3">
    <name type="scientific">Stieleria neptunia</name>
    <dbReference type="NCBI Taxonomy" id="2527979"/>
    <lineage>
        <taxon>Bacteria</taxon>
        <taxon>Pseudomonadati</taxon>
        <taxon>Planctomycetota</taxon>
        <taxon>Planctomycetia</taxon>
        <taxon>Pirellulales</taxon>
        <taxon>Pirellulaceae</taxon>
        <taxon>Stieleria</taxon>
    </lineage>
</organism>
<dbReference type="KEGG" id="snep:Enr13x_67500"/>
<protein>
    <recommendedName>
        <fullName evidence="1">DUF3108 domain-containing protein</fullName>
    </recommendedName>
</protein>